<name>A0A2T7A3E6_TUBBO</name>
<comment type="caution">
    <text evidence="2">The sequence shown here is derived from an EMBL/GenBank/DDBJ whole genome shotgun (WGS) entry which is preliminary data.</text>
</comment>
<proteinExistence type="predicted"/>
<dbReference type="EMBL" id="NESQ01000031">
    <property type="protein sequence ID" value="PUU82266.1"/>
    <property type="molecule type" value="Genomic_DNA"/>
</dbReference>
<sequence length="151" mass="17213">MRKRFLLTPLYSDAATPQIHTFHSYWRLIETAAQPSVTASMQPATSGLIFVKHVKPVEGRKLEGNVQKTRIHEHDPEKQGSDRDLVLRCYCFGGPDFCSPTTPLAFEWEFITATTPDQPTRTNLSKASKKPEMQTNASIETKRRYQPSFRS</sequence>
<feature type="compositionally biased region" description="Polar residues" evidence="1">
    <location>
        <begin position="117"/>
        <end position="126"/>
    </location>
</feature>
<dbReference type="AlphaFoldDB" id="A0A2T7A3E6"/>
<organism evidence="2 3">
    <name type="scientific">Tuber borchii</name>
    <name type="common">White truffle</name>
    <dbReference type="NCBI Taxonomy" id="42251"/>
    <lineage>
        <taxon>Eukaryota</taxon>
        <taxon>Fungi</taxon>
        <taxon>Dikarya</taxon>
        <taxon>Ascomycota</taxon>
        <taxon>Pezizomycotina</taxon>
        <taxon>Pezizomycetes</taxon>
        <taxon>Pezizales</taxon>
        <taxon>Tuberaceae</taxon>
        <taxon>Tuber</taxon>
    </lineage>
</organism>
<reference evidence="2 3" key="1">
    <citation type="submission" date="2017-04" db="EMBL/GenBank/DDBJ databases">
        <title>Draft genome sequence of Tuber borchii Vittad., a whitish edible truffle.</title>
        <authorList>
            <consortium name="DOE Joint Genome Institute"/>
            <person name="Murat C."/>
            <person name="Kuo A."/>
            <person name="Barry K.W."/>
            <person name="Clum A."/>
            <person name="Dockter R.B."/>
            <person name="Fauchery L."/>
            <person name="Iotti M."/>
            <person name="Kohler A."/>
            <person name="Labutti K."/>
            <person name="Lindquist E.A."/>
            <person name="Lipzen A."/>
            <person name="Ohm R.A."/>
            <person name="Wang M."/>
            <person name="Grigoriev I.V."/>
            <person name="Zambonelli A."/>
            <person name="Martin F.M."/>
        </authorList>
    </citation>
    <scope>NUCLEOTIDE SEQUENCE [LARGE SCALE GENOMIC DNA]</scope>
    <source>
        <strain evidence="2 3">Tbo3840</strain>
    </source>
</reference>
<accession>A0A2T7A3E6</accession>
<gene>
    <name evidence="2" type="ORF">B9Z19DRAFT_1121032</name>
</gene>
<evidence type="ECO:0000313" key="3">
    <source>
        <dbReference type="Proteomes" id="UP000244722"/>
    </source>
</evidence>
<protein>
    <submittedName>
        <fullName evidence="2">Uncharacterized protein</fullName>
    </submittedName>
</protein>
<evidence type="ECO:0000313" key="2">
    <source>
        <dbReference type="EMBL" id="PUU82266.1"/>
    </source>
</evidence>
<dbReference type="Proteomes" id="UP000244722">
    <property type="component" value="Unassembled WGS sequence"/>
</dbReference>
<feature type="region of interest" description="Disordered" evidence="1">
    <location>
        <begin position="117"/>
        <end position="151"/>
    </location>
</feature>
<evidence type="ECO:0000256" key="1">
    <source>
        <dbReference type="SAM" id="MobiDB-lite"/>
    </source>
</evidence>
<keyword evidence="3" id="KW-1185">Reference proteome</keyword>